<dbReference type="AlphaFoldDB" id="A0A1G4BTB2"/>
<protein>
    <submittedName>
        <fullName evidence="1">Uncharacterized protein</fullName>
    </submittedName>
</protein>
<keyword evidence="2" id="KW-1185">Reference proteome</keyword>
<dbReference type="EMBL" id="MJBS01000002">
    <property type="protein sequence ID" value="OHF04487.1"/>
    <property type="molecule type" value="Genomic_DNA"/>
</dbReference>
<organism evidence="1 2">
    <name type="scientific">Colletotrichum orchidophilum</name>
    <dbReference type="NCBI Taxonomy" id="1209926"/>
    <lineage>
        <taxon>Eukaryota</taxon>
        <taxon>Fungi</taxon>
        <taxon>Dikarya</taxon>
        <taxon>Ascomycota</taxon>
        <taxon>Pezizomycotina</taxon>
        <taxon>Sordariomycetes</taxon>
        <taxon>Hypocreomycetidae</taxon>
        <taxon>Glomerellales</taxon>
        <taxon>Glomerellaceae</taxon>
        <taxon>Colletotrichum</taxon>
    </lineage>
</organism>
<name>A0A1G4BTB2_9PEZI</name>
<gene>
    <name evidence="1" type="ORF">CORC01_00339</name>
</gene>
<reference evidence="1 2" key="1">
    <citation type="submission" date="2016-09" db="EMBL/GenBank/DDBJ databases">
        <authorList>
            <person name="Capua I."/>
            <person name="De Benedictis P."/>
            <person name="Joannis T."/>
            <person name="Lombin L.H."/>
            <person name="Cattoli G."/>
        </authorList>
    </citation>
    <scope>NUCLEOTIDE SEQUENCE [LARGE SCALE GENOMIC DNA]</scope>
    <source>
        <strain evidence="1 2">IMI 309357</strain>
    </source>
</reference>
<sequence length="158" mass="17348">MLGRQVDFPLSSGTLAPWHREQFIQDGSLRRELEYEDNVQPSIGDDDAECLIVTETQFSAGISSQHVGCHSTLEPSLDENLSTLDVSNGNSMLQNPRHDVEEIPWCGSRSWLQLPWSAAAWLLGCLALGIDNFASTEVCDDATAAKKEVKLYQGATPV</sequence>
<comment type="caution">
    <text evidence="1">The sequence shown here is derived from an EMBL/GenBank/DDBJ whole genome shotgun (WGS) entry which is preliminary data.</text>
</comment>
<evidence type="ECO:0000313" key="2">
    <source>
        <dbReference type="Proteomes" id="UP000176998"/>
    </source>
</evidence>
<proteinExistence type="predicted"/>
<dbReference type="GeneID" id="34553507"/>
<evidence type="ECO:0000313" key="1">
    <source>
        <dbReference type="EMBL" id="OHF04487.1"/>
    </source>
</evidence>
<dbReference type="RefSeq" id="XP_022481622.1">
    <property type="nucleotide sequence ID" value="XM_022611997.1"/>
</dbReference>
<dbReference type="Proteomes" id="UP000176998">
    <property type="component" value="Unassembled WGS sequence"/>
</dbReference>
<accession>A0A1G4BTB2</accession>